<keyword evidence="2" id="KW-1003">Cell membrane</keyword>
<comment type="caution">
    <text evidence="8">The sequence shown here is derived from an EMBL/GenBank/DDBJ whole genome shotgun (WGS) entry which is preliminary data.</text>
</comment>
<keyword evidence="4 6" id="KW-1133">Transmembrane helix</keyword>
<evidence type="ECO:0000256" key="4">
    <source>
        <dbReference type="ARBA" id="ARBA00022989"/>
    </source>
</evidence>
<keyword evidence="3 6" id="KW-0812">Transmembrane</keyword>
<gene>
    <name evidence="8" type="ORF">Ahu01nite_060780</name>
</gene>
<dbReference type="Proteomes" id="UP000603200">
    <property type="component" value="Unassembled WGS sequence"/>
</dbReference>
<feature type="transmembrane region" description="Helical" evidence="6">
    <location>
        <begin position="858"/>
        <end position="881"/>
    </location>
</feature>
<feature type="transmembrane region" description="Helical" evidence="6">
    <location>
        <begin position="494"/>
        <end position="516"/>
    </location>
</feature>
<evidence type="ECO:0000256" key="2">
    <source>
        <dbReference type="ARBA" id="ARBA00022475"/>
    </source>
</evidence>
<accession>A0ABQ3ZWN7</accession>
<sequence>MIRRLLPAVHWPSVRGRARADAGPLTLAAVVVAAVTVLAGSVPVLLTKTADQAVRQAVRTAGEQADVQVRSDWEYDDGVSGGRVRDPRSAEELDSLRDRALDQLGPLRDQLAPPIEFAGGPYLKILGGSEPRSFRLAYVAGTSEPAVTWISGAAPRSSAEQPDSEVPYTGDPWPVQAGISETAAARLGIGPGDRLQTEDVDGNPCDVRVSGVFRPVDRDDLAWQVAPWLLDPQPGADGPGITRFGGLLVAESLPDARLAFDIDDVSLTVRFRPDASVLTLDSAERLAAAVLTLKATSGSSAGRGGAAQWTTQLDRVLRDVRERVDAAQAQASVLLSAVLLVTVLILLLAAQLLAGRRAAALTVARQRGTSIVALGTELLLESVVLTVAATVVGALIAWAVAGGVAWGWLLPAGVSAVLAGPGFGMVTAYRATRDKRSPANRSARRWAERTGALRRLTAELAVAAAAAIAVTVLHQRGASPSAGGTVLLPASAPALGALTGALLLLRLLPVTTGLALRQALKSTRPLAVFGAARAAFAARRVLPVLALVSSAALATFALTLSGTVGAGLADGAWRSVGADARIDLPDQPAMTTAALIERVAAAPGVRHAVAAEVTTATPVVVGGASRQVRLIVVDSAAYRVLLAGSARPPLPALPATAGPVPVLVHSSEGTLRAGDTMDLKAEGAPAVTLTAVATTDAIGDTGDVVLADAATLTAAGVPMVPNTIWVTGPGAAAAAETTAGANVVARTDVLRERRDAPLVAGLIRLAWASAFTLLALGLLGFALDAAAGAPERWQTLSRLRTLGLRTREARRVAAGELLPLALVAALGGPVLGVLLAVLTLGPLGLRLFTGQPGDPALLLPWAGVVVVAAAFLVMVVAVVRVEAAVRRRNRLSEVLRVGGA</sequence>
<feature type="domain" description="ABC3 transporter permease C-terminal" evidence="7">
    <location>
        <begin position="770"/>
        <end position="878"/>
    </location>
</feature>
<feature type="transmembrane region" description="Helical" evidence="6">
    <location>
        <begin position="25"/>
        <end position="46"/>
    </location>
</feature>
<name>A0ABQ3ZWN7_9ACTN</name>
<organism evidence="8 9">
    <name type="scientific">Winogradskya humida</name>
    <dbReference type="NCBI Taxonomy" id="113566"/>
    <lineage>
        <taxon>Bacteria</taxon>
        <taxon>Bacillati</taxon>
        <taxon>Actinomycetota</taxon>
        <taxon>Actinomycetes</taxon>
        <taxon>Micromonosporales</taxon>
        <taxon>Micromonosporaceae</taxon>
        <taxon>Winogradskya</taxon>
    </lineage>
</organism>
<evidence type="ECO:0000259" key="7">
    <source>
        <dbReference type="Pfam" id="PF02687"/>
    </source>
</evidence>
<proteinExistence type="predicted"/>
<feature type="transmembrane region" description="Helical" evidence="6">
    <location>
        <begin position="765"/>
        <end position="789"/>
    </location>
</feature>
<keyword evidence="9" id="KW-1185">Reference proteome</keyword>
<evidence type="ECO:0000256" key="5">
    <source>
        <dbReference type="ARBA" id="ARBA00023136"/>
    </source>
</evidence>
<dbReference type="Pfam" id="PF02687">
    <property type="entry name" value="FtsX"/>
    <property type="match status" value="1"/>
</dbReference>
<protein>
    <recommendedName>
        <fullName evidence="7">ABC3 transporter permease C-terminal domain-containing protein</fullName>
    </recommendedName>
</protein>
<feature type="transmembrane region" description="Helical" evidence="6">
    <location>
        <begin position="452"/>
        <end position="474"/>
    </location>
</feature>
<keyword evidence="5 6" id="KW-0472">Membrane</keyword>
<evidence type="ECO:0000313" key="9">
    <source>
        <dbReference type="Proteomes" id="UP000603200"/>
    </source>
</evidence>
<dbReference type="RefSeq" id="WP_203840047.1">
    <property type="nucleotide sequence ID" value="NZ_BAAATV010000014.1"/>
</dbReference>
<dbReference type="EMBL" id="BOMN01000087">
    <property type="protein sequence ID" value="GIE22976.1"/>
    <property type="molecule type" value="Genomic_DNA"/>
</dbReference>
<comment type="subcellular location">
    <subcellularLocation>
        <location evidence="1">Cell membrane</location>
        <topology evidence="1">Multi-pass membrane protein</topology>
    </subcellularLocation>
</comment>
<feature type="transmembrane region" description="Helical" evidence="6">
    <location>
        <begin position="406"/>
        <end position="431"/>
    </location>
</feature>
<feature type="transmembrane region" description="Helical" evidence="6">
    <location>
        <begin position="541"/>
        <end position="560"/>
    </location>
</feature>
<evidence type="ECO:0000256" key="6">
    <source>
        <dbReference type="SAM" id="Phobius"/>
    </source>
</evidence>
<reference evidence="8 9" key="1">
    <citation type="submission" date="2021-01" db="EMBL/GenBank/DDBJ databases">
        <title>Whole genome shotgun sequence of Actinoplanes humidus NBRC 14915.</title>
        <authorList>
            <person name="Komaki H."/>
            <person name="Tamura T."/>
        </authorList>
    </citation>
    <scope>NUCLEOTIDE SEQUENCE [LARGE SCALE GENOMIC DNA]</scope>
    <source>
        <strain evidence="8 9">NBRC 14915</strain>
    </source>
</reference>
<feature type="transmembrane region" description="Helical" evidence="6">
    <location>
        <begin position="331"/>
        <end position="350"/>
    </location>
</feature>
<evidence type="ECO:0000256" key="3">
    <source>
        <dbReference type="ARBA" id="ARBA00022692"/>
    </source>
</evidence>
<feature type="transmembrane region" description="Helical" evidence="6">
    <location>
        <begin position="817"/>
        <end position="838"/>
    </location>
</feature>
<evidence type="ECO:0000256" key="1">
    <source>
        <dbReference type="ARBA" id="ARBA00004651"/>
    </source>
</evidence>
<evidence type="ECO:0000313" key="8">
    <source>
        <dbReference type="EMBL" id="GIE22976.1"/>
    </source>
</evidence>
<dbReference type="InterPro" id="IPR003838">
    <property type="entry name" value="ABC3_permease_C"/>
</dbReference>
<feature type="transmembrane region" description="Helical" evidence="6">
    <location>
        <begin position="371"/>
        <end position="400"/>
    </location>
</feature>